<name>A0ABR1CWE9_NECAM</name>
<keyword evidence="3" id="KW-1185">Reference proteome</keyword>
<keyword evidence="1" id="KW-0812">Transmembrane</keyword>
<organism evidence="2 3">
    <name type="scientific">Necator americanus</name>
    <name type="common">Human hookworm</name>
    <dbReference type="NCBI Taxonomy" id="51031"/>
    <lineage>
        <taxon>Eukaryota</taxon>
        <taxon>Metazoa</taxon>
        <taxon>Ecdysozoa</taxon>
        <taxon>Nematoda</taxon>
        <taxon>Chromadorea</taxon>
        <taxon>Rhabditida</taxon>
        <taxon>Rhabditina</taxon>
        <taxon>Rhabditomorpha</taxon>
        <taxon>Strongyloidea</taxon>
        <taxon>Ancylostomatidae</taxon>
        <taxon>Bunostominae</taxon>
        <taxon>Necator</taxon>
    </lineage>
</organism>
<dbReference type="Proteomes" id="UP001303046">
    <property type="component" value="Unassembled WGS sequence"/>
</dbReference>
<proteinExistence type="predicted"/>
<evidence type="ECO:0000313" key="3">
    <source>
        <dbReference type="Proteomes" id="UP001303046"/>
    </source>
</evidence>
<keyword evidence="1" id="KW-0472">Membrane</keyword>
<comment type="caution">
    <text evidence="2">The sequence shown here is derived from an EMBL/GenBank/DDBJ whole genome shotgun (WGS) entry which is preliminary data.</text>
</comment>
<protein>
    <submittedName>
        <fullName evidence="2">Uncharacterized protein</fullName>
    </submittedName>
</protein>
<reference evidence="2 3" key="1">
    <citation type="submission" date="2023-08" db="EMBL/GenBank/DDBJ databases">
        <title>A Necator americanus chromosomal reference genome.</title>
        <authorList>
            <person name="Ilik V."/>
            <person name="Petrzelkova K.J."/>
            <person name="Pardy F."/>
            <person name="Fuh T."/>
            <person name="Niatou-Singa F.S."/>
            <person name="Gouil Q."/>
            <person name="Baker L."/>
            <person name="Ritchie M.E."/>
            <person name="Jex A.R."/>
            <person name="Gazzola D."/>
            <person name="Li H."/>
            <person name="Toshio Fujiwara R."/>
            <person name="Zhan B."/>
            <person name="Aroian R.V."/>
            <person name="Pafco B."/>
            <person name="Schwarz E.M."/>
        </authorList>
    </citation>
    <scope>NUCLEOTIDE SEQUENCE [LARGE SCALE GENOMIC DNA]</scope>
    <source>
        <strain evidence="2 3">Aroian</strain>
        <tissue evidence="2">Whole animal</tissue>
    </source>
</reference>
<keyword evidence="1" id="KW-1133">Transmembrane helix</keyword>
<feature type="transmembrane region" description="Helical" evidence="1">
    <location>
        <begin position="86"/>
        <end position="107"/>
    </location>
</feature>
<evidence type="ECO:0000313" key="2">
    <source>
        <dbReference type="EMBL" id="KAK6742642.1"/>
    </source>
</evidence>
<evidence type="ECO:0000256" key="1">
    <source>
        <dbReference type="SAM" id="Phobius"/>
    </source>
</evidence>
<dbReference type="EMBL" id="JAVFWL010000003">
    <property type="protein sequence ID" value="KAK6742642.1"/>
    <property type="molecule type" value="Genomic_DNA"/>
</dbReference>
<accession>A0ABR1CWE9</accession>
<gene>
    <name evidence="2" type="primary">Necator_chrIII.g10868</name>
    <name evidence="2" type="ORF">RB195_010103</name>
</gene>
<sequence length="108" mass="12329">MSAFLSSQDPSSPNMVVLFTRSECCSMLFLAALEWAESRCRKTYYIRRNRFERYTYLLRYLDGPSSLDVRAPASLPLASFSRHCHLLASLVIHSSVLLVHLSSILLIM</sequence>